<dbReference type="Pfam" id="PF01890">
    <property type="entry name" value="CbiG_C"/>
    <property type="match status" value="1"/>
</dbReference>
<dbReference type="InterPro" id="IPR002750">
    <property type="entry name" value="CobE/GbiG_C"/>
</dbReference>
<gene>
    <name evidence="2" type="ORF">HNP73_003987</name>
</gene>
<dbReference type="GO" id="GO:0009236">
    <property type="term" value="P:cobalamin biosynthetic process"/>
    <property type="evidence" value="ECO:0007669"/>
    <property type="project" value="InterPro"/>
</dbReference>
<reference evidence="2 3" key="1">
    <citation type="submission" date="2020-08" db="EMBL/GenBank/DDBJ databases">
        <title>Genomic Encyclopedia of Type Strains, Phase IV (KMG-IV): sequencing the most valuable type-strain genomes for metagenomic binning, comparative biology and taxonomic classification.</title>
        <authorList>
            <person name="Goeker M."/>
        </authorList>
    </citation>
    <scope>NUCLEOTIDE SEQUENCE [LARGE SCALE GENOMIC DNA]</scope>
    <source>
        <strain evidence="2 3">DSM 101730</strain>
    </source>
</reference>
<comment type="caution">
    <text evidence="2">The sequence shown here is derived from an EMBL/GenBank/DDBJ whole genome shotgun (WGS) entry which is preliminary data.</text>
</comment>
<name>A0A840SW38_9RHOB</name>
<keyword evidence="2" id="KW-0378">Hydrolase</keyword>
<dbReference type="Gene3D" id="3.30.420.180">
    <property type="entry name" value="CobE/GbiG C-terminal domain"/>
    <property type="match status" value="1"/>
</dbReference>
<accession>A0A840SW38</accession>
<feature type="domain" description="CobE/GbiG C-terminal" evidence="1">
    <location>
        <begin position="3"/>
        <end position="115"/>
    </location>
</feature>
<dbReference type="EC" id="3.7.1.12" evidence="2"/>
<dbReference type="AlphaFoldDB" id="A0A840SW38"/>
<keyword evidence="3" id="KW-1185">Reference proteome</keyword>
<dbReference type="EMBL" id="JACHFM010000005">
    <property type="protein sequence ID" value="MBB5224026.1"/>
    <property type="molecule type" value="Genomic_DNA"/>
</dbReference>
<evidence type="ECO:0000313" key="2">
    <source>
        <dbReference type="EMBL" id="MBB5224026.1"/>
    </source>
</evidence>
<organism evidence="2 3">
    <name type="scientific">Amaricoccus macauensis</name>
    <dbReference type="NCBI Taxonomy" id="57001"/>
    <lineage>
        <taxon>Bacteria</taxon>
        <taxon>Pseudomonadati</taxon>
        <taxon>Pseudomonadota</taxon>
        <taxon>Alphaproteobacteria</taxon>
        <taxon>Rhodobacterales</taxon>
        <taxon>Paracoccaceae</taxon>
        <taxon>Amaricoccus</taxon>
    </lineage>
</organism>
<evidence type="ECO:0000259" key="1">
    <source>
        <dbReference type="Pfam" id="PF01890"/>
    </source>
</evidence>
<proteinExistence type="predicted"/>
<dbReference type="RefSeq" id="WP_184154129.1">
    <property type="nucleotide sequence ID" value="NZ_JACHFM010000005.1"/>
</dbReference>
<dbReference type="Proteomes" id="UP000549457">
    <property type="component" value="Unassembled WGS sequence"/>
</dbReference>
<protein>
    <submittedName>
        <fullName evidence="2">Cobalt-precorrin 5A hydrolase</fullName>
        <ecNumber evidence="2">3.7.1.12</ecNumber>
    </submittedName>
</protein>
<dbReference type="SUPFAM" id="SSF159664">
    <property type="entry name" value="CobE/GbiG C-terminal domain-like"/>
    <property type="match status" value="1"/>
</dbReference>
<evidence type="ECO:0000313" key="3">
    <source>
        <dbReference type="Proteomes" id="UP000549457"/>
    </source>
</evidence>
<sequence>MRVAGLGSQRGVTAAEVIAAVEAALPAAGGPLDALAVLPAKASEPGIAEAARRLRLPLVITEAATETRLASHSDASIAATGAGSASEAAALGAAGPSARLLGPRIVTGRVTCAIATTGEAS</sequence>
<dbReference type="GO" id="GO:0043779">
    <property type="term" value="F:cobalt-precorrin-5A acetaldehyde-lyase activity"/>
    <property type="evidence" value="ECO:0007669"/>
    <property type="project" value="UniProtKB-EC"/>
</dbReference>
<dbReference type="InterPro" id="IPR036518">
    <property type="entry name" value="CobE/GbiG_C_sf"/>
</dbReference>